<keyword evidence="3" id="KW-1185">Reference proteome</keyword>
<evidence type="ECO:0000313" key="2">
    <source>
        <dbReference type="EMBL" id="AKV59641.1"/>
    </source>
</evidence>
<evidence type="ECO:0000256" key="1">
    <source>
        <dbReference type="SAM" id="MobiDB-lite"/>
    </source>
</evidence>
<feature type="compositionally biased region" description="Low complexity" evidence="1">
    <location>
        <begin position="166"/>
        <end position="181"/>
    </location>
</feature>
<dbReference type="AlphaFoldDB" id="A0A0K1REM5"/>
<name>A0A0K1REM5_9CORY</name>
<proteinExistence type="predicted"/>
<dbReference type="STRING" id="156976.AK829_11470"/>
<dbReference type="RefSeq" id="WP_052206050.1">
    <property type="nucleotide sequence ID" value="NZ_CP012342.1"/>
</dbReference>
<dbReference type="KEGG" id="crie:AK829_11470"/>
<organism evidence="2 3">
    <name type="scientific">Corynebacterium riegelii</name>
    <dbReference type="NCBI Taxonomy" id="156976"/>
    <lineage>
        <taxon>Bacteria</taxon>
        <taxon>Bacillati</taxon>
        <taxon>Actinomycetota</taxon>
        <taxon>Actinomycetes</taxon>
        <taxon>Mycobacteriales</taxon>
        <taxon>Corynebacteriaceae</taxon>
        <taxon>Corynebacterium</taxon>
    </lineage>
</organism>
<accession>A0A0K1REM5</accession>
<reference evidence="2" key="1">
    <citation type="submission" date="2015-08" db="EMBL/GenBank/DDBJ databases">
        <authorList>
            <person name="Babu N.S."/>
            <person name="Beckwith C.J."/>
            <person name="Beseler K.G."/>
            <person name="Brison A."/>
            <person name="Carone J.V."/>
            <person name="Caskin T.P."/>
            <person name="Diamond M."/>
            <person name="Durham M.E."/>
            <person name="Foxe J.M."/>
            <person name="Go M."/>
            <person name="Henderson B.A."/>
            <person name="Jones I.B."/>
            <person name="McGettigan J.A."/>
            <person name="Micheletti S.J."/>
            <person name="Nasrallah M.E."/>
            <person name="Ortiz D."/>
            <person name="Piller C.R."/>
            <person name="Privatt S.R."/>
            <person name="Schneider S.L."/>
            <person name="Sharp S."/>
            <person name="Smith T.C."/>
            <person name="Stanton J.D."/>
            <person name="Ullery H.E."/>
            <person name="Wilson R.J."/>
            <person name="Serrano M.G."/>
            <person name="Buck G."/>
            <person name="Lee V."/>
            <person name="Wang Y."/>
            <person name="Carvalho R."/>
            <person name="Voegtly L."/>
            <person name="Shi R."/>
            <person name="Duckworth R."/>
            <person name="Johnson A."/>
            <person name="Loviza R."/>
            <person name="Walstead R."/>
            <person name="Shah Z."/>
            <person name="Kiflezghi M."/>
            <person name="Wade K."/>
            <person name="Ball S.L."/>
            <person name="Bradley K.W."/>
            <person name="Asai D.J."/>
            <person name="Bowman C.A."/>
            <person name="Russell D.A."/>
            <person name="Pope W.H."/>
            <person name="Jacobs-Sera D."/>
            <person name="Hendrix R.W."/>
            <person name="Hatfull G.F."/>
        </authorList>
    </citation>
    <scope>NUCLEOTIDE SEQUENCE [LARGE SCALE GENOMIC DNA]</scope>
    <source>
        <strain evidence="2">PUDD_83A45</strain>
    </source>
</reference>
<dbReference type="PATRIC" id="fig|156976.3.peg.2315"/>
<evidence type="ECO:0000313" key="3">
    <source>
        <dbReference type="Proteomes" id="UP000060016"/>
    </source>
</evidence>
<dbReference type="Proteomes" id="UP000060016">
    <property type="component" value="Chromosome"/>
</dbReference>
<sequence>MHPLFQEIRCQLIDTRWRADGTADVRAAAQTRDLIRVSGSIYMQRSFAETLTMEGHYLAIAMATVLNTRKAVLVGKSAALVLGLAVKNPTTVELGLLSNNVLRKDAWPHRTVYVRDQIEAEDVLDIHGVRTVNAVMALAGVIKRGSFAEGLITADTLRNLPTTQNPTEASTATPAETGAETEIPERYSRLAGPWTKRIEPVWRHSRPGQTGLKEMSEVRALLIEQRADVAVNVIDQAYNTVPLVVNRRTSLRILENGPHRISVTSPSQFMGYRDVTVGLDTYRRDPSRVVNFALGRIP</sequence>
<gene>
    <name evidence="2" type="ORF">AK829_11470</name>
</gene>
<protein>
    <submittedName>
        <fullName evidence="2">Uncharacterized protein</fullName>
    </submittedName>
</protein>
<dbReference type="EMBL" id="CP012342">
    <property type="protein sequence ID" value="AKV59641.1"/>
    <property type="molecule type" value="Genomic_DNA"/>
</dbReference>
<feature type="region of interest" description="Disordered" evidence="1">
    <location>
        <begin position="160"/>
        <end position="183"/>
    </location>
</feature>